<dbReference type="EMBL" id="JAYMYS010000005">
    <property type="protein sequence ID" value="KAK7393822.1"/>
    <property type="molecule type" value="Genomic_DNA"/>
</dbReference>
<reference evidence="1 2" key="1">
    <citation type="submission" date="2024-01" db="EMBL/GenBank/DDBJ databases">
        <title>The genomes of 5 underutilized Papilionoideae crops provide insights into root nodulation and disease resistanc.</title>
        <authorList>
            <person name="Jiang F."/>
        </authorList>
    </citation>
    <scope>NUCLEOTIDE SEQUENCE [LARGE SCALE GENOMIC DNA]</scope>
    <source>
        <strain evidence="1">DUOXIRENSHENG_FW03</strain>
        <tissue evidence="1">Leaves</tissue>
    </source>
</reference>
<dbReference type="SUPFAM" id="SSF56219">
    <property type="entry name" value="DNase I-like"/>
    <property type="match status" value="1"/>
</dbReference>
<gene>
    <name evidence="1" type="ORF">VNO78_22386</name>
</gene>
<evidence type="ECO:0000313" key="1">
    <source>
        <dbReference type="EMBL" id="KAK7393822.1"/>
    </source>
</evidence>
<comment type="caution">
    <text evidence="1">The sequence shown here is derived from an EMBL/GenBank/DDBJ whole genome shotgun (WGS) entry which is preliminary data.</text>
</comment>
<accession>A0AAN9SI43</accession>
<organism evidence="1 2">
    <name type="scientific">Psophocarpus tetragonolobus</name>
    <name type="common">Winged bean</name>
    <name type="synonym">Dolichos tetragonolobus</name>
    <dbReference type="NCBI Taxonomy" id="3891"/>
    <lineage>
        <taxon>Eukaryota</taxon>
        <taxon>Viridiplantae</taxon>
        <taxon>Streptophyta</taxon>
        <taxon>Embryophyta</taxon>
        <taxon>Tracheophyta</taxon>
        <taxon>Spermatophyta</taxon>
        <taxon>Magnoliopsida</taxon>
        <taxon>eudicotyledons</taxon>
        <taxon>Gunneridae</taxon>
        <taxon>Pentapetalae</taxon>
        <taxon>rosids</taxon>
        <taxon>fabids</taxon>
        <taxon>Fabales</taxon>
        <taxon>Fabaceae</taxon>
        <taxon>Papilionoideae</taxon>
        <taxon>50 kb inversion clade</taxon>
        <taxon>NPAAA clade</taxon>
        <taxon>indigoferoid/millettioid clade</taxon>
        <taxon>Phaseoleae</taxon>
        <taxon>Psophocarpus</taxon>
    </lineage>
</organism>
<sequence length="152" mass="17290">MQPETLTLAVVTKDVRRLVARGSASEDMIGHDPPLPSSIRTDNGLSRLQMEDRVITRDYVDIASLADEEENSPWNTIHYLRSLHYTWYRNCVGLVLAKKLDRALISHEWCMVFPEAFVETICRVYSNHCLVLVTSGGIKELHGEISFRFLAA</sequence>
<dbReference type="InterPro" id="IPR036691">
    <property type="entry name" value="Endo/exonu/phosph_ase_sf"/>
</dbReference>
<evidence type="ECO:0000313" key="2">
    <source>
        <dbReference type="Proteomes" id="UP001386955"/>
    </source>
</evidence>
<dbReference type="Proteomes" id="UP001386955">
    <property type="component" value="Unassembled WGS sequence"/>
</dbReference>
<protein>
    <submittedName>
        <fullName evidence="1">Uncharacterized protein</fullName>
    </submittedName>
</protein>
<proteinExistence type="predicted"/>
<dbReference type="AlphaFoldDB" id="A0AAN9SI43"/>
<name>A0AAN9SI43_PSOTE</name>
<keyword evidence="2" id="KW-1185">Reference proteome</keyword>